<protein>
    <submittedName>
        <fullName evidence="2">Uncharacterized protein</fullName>
    </submittedName>
</protein>
<dbReference type="Proteomes" id="UP000326091">
    <property type="component" value="Chromosome"/>
</dbReference>
<proteinExistence type="predicted"/>
<dbReference type="AlphaFoldDB" id="A0A174VM60"/>
<dbReference type="EMBL" id="CP043529">
    <property type="protein sequence ID" value="QEW36784.1"/>
    <property type="molecule type" value="Genomic_DNA"/>
</dbReference>
<name>A0A174VM60_PHOVU</name>
<evidence type="ECO:0000313" key="3">
    <source>
        <dbReference type="Proteomes" id="UP000266497"/>
    </source>
</evidence>
<reference evidence="2 3" key="1">
    <citation type="submission" date="2018-08" db="EMBL/GenBank/DDBJ databases">
        <title>A genome reference for cultivated species of the human gut microbiota.</title>
        <authorList>
            <person name="Zou Y."/>
            <person name="Xue W."/>
            <person name="Luo G."/>
        </authorList>
    </citation>
    <scope>NUCLEOTIDE SEQUENCE [LARGE SCALE GENOMIC DNA]</scope>
    <source>
        <strain evidence="2 3">AF25-30LB</strain>
    </source>
</reference>
<dbReference type="EMBL" id="QRUD01000020">
    <property type="protein sequence ID" value="RGR40470.1"/>
    <property type="molecule type" value="Genomic_DNA"/>
</dbReference>
<dbReference type="Proteomes" id="UP000266497">
    <property type="component" value="Unassembled WGS sequence"/>
</dbReference>
<gene>
    <name evidence="2" type="ORF">DWY53_08610</name>
    <name evidence="1" type="ORF">VIC01_02346</name>
</gene>
<evidence type="ECO:0000313" key="2">
    <source>
        <dbReference type="EMBL" id="RGR40470.1"/>
    </source>
</evidence>
<sequence length="249" mass="29301">MTPGITFNIYVMSYQRPHKIMTKNCLEYCTYVVREEEADAYRNAGIDDMLVIPKDATLECGGKVHSFMSTLYWIIENTPEDVIFVADDDIKRFCYRLDNYTAITAENYPDWKERTCDEILRIGQLLYDLNLGLAFDNPQMALYVYDKEFCFKGMPGHVRWINKKALKARYDLKDPAISDVDMMLQELLMNRVVLLPKYFHSYGIQASNEGGTTIDSRKNYEYRCAMKNKWGKYYEFDFRKNTAKINVKR</sequence>
<organism evidence="2 3">
    <name type="scientific">Phocaeicola vulgatus</name>
    <name type="common">Bacteroides vulgatus</name>
    <dbReference type="NCBI Taxonomy" id="821"/>
    <lineage>
        <taxon>Bacteria</taxon>
        <taxon>Pseudomonadati</taxon>
        <taxon>Bacteroidota</taxon>
        <taxon>Bacteroidia</taxon>
        <taxon>Bacteroidales</taxon>
        <taxon>Bacteroidaceae</taxon>
        <taxon>Phocaeicola</taxon>
    </lineage>
</organism>
<reference evidence="1 4" key="2">
    <citation type="submission" date="2019-09" db="EMBL/GenBank/DDBJ databases">
        <title>Commensal-derived Metabolites Govern Vibrio cholerae Pathogenesis in Host.</title>
        <authorList>
            <person name="Yoon S.S."/>
            <person name="Yoon M.Y."/>
        </authorList>
    </citation>
    <scope>NUCLEOTIDE SEQUENCE [LARGE SCALE GENOMIC DNA]</scope>
    <source>
        <strain evidence="1 4">VIC01</strain>
    </source>
</reference>
<accession>A0A174VM60</accession>
<evidence type="ECO:0000313" key="4">
    <source>
        <dbReference type="Proteomes" id="UP000326091"/>
    </source>
</evidence>
<evidence type="ECO:0000313" key="1">
    <source>
        <dbReference type="EMBL" id="QEW36784.1"/>
    </source>
</evidence>